<dbReference type="EMBL" id="CP092863">
    <property type="protein sequence ID" value="UYV61794.1"/>
    <property type="molecule type" value="Genomic_DNA"/>
</dbReference>
<gene>
    <name evidence="1" type="ORF">LAZ67_1006608</name>
</gene>
<evidence type="ECO:0000313" key="1">
    <source>
        <dbReference type="EMBL" id="UYV61794.1"/>
    </source>
</evidence>
<reference evidence="1 2" key="1">
    <citation type="submission" date="2022-01" db="EMBL/GenBank/DDBJ databases">
        <title>A chromosomal length assembly of Cordylochernes scorpioides.</title>
        <authorList>
            <person name="Zeh D."/>
            <person name="Zeh J."/>
        </authorList>
    </citation>
    <scope>NUCLEOTIDE SEQUENCE [LARGE SCALE GENOMIC DNA]</scope>
    <source>
        <strain evidence="1">IN4F17</strain>
        <tissue evidence="1">Whole Body</tissue>
    </source>
</reference>
<protein>
    <submittedName>
        <fullName evidence="1">Uncharacterized protein</fullName>
    </submittedName>
</protein>
<evidence type="ECO:0000313" key="2">
    <source>
        <dbReference type="Proteomes" id="UP001235939"/>
    </source>
</evidence>
<proteinExistence type="predicted"/>
<organism evidence="1 2">
    <name type="scientific">Cordylochernes scorpioides</name>
    <dbReference type="NCBI Taxonomy" id="51811"/>
    <lineage>
        <taxon>Eukaryota</taxon>
        <taxon>Metazoa</taxon>
        <taxon>Ecdysozoa</taxon>
        <taxon>Arthropoda</taxon>
        <taxon>Chelicerata</taxon>
        <taxon>Arachnida</taxon>
        <taxon>Pseudoscorpiones</taxon>
        <taxon>Cheliferoidea</taxon>
        <taxon>Chernetidae</taxon>
        <taxon>Cordylochernes</taxon>
    </lineage>
</organism>
<keyword evidence="2" id="KW-1185">Reference proteome</keyword>
<dbReference type="Proteomes" id="UP001235939">
    <property type="component" value="Chromosome 01"/>
</dbReference>
<accession>A0ABY6K0H3</accession>
<sequence>MSIGFSLTSADLPRFAAVVISYFMAPLKKLLLSHNLAIFLLCAQYPWREVGDAILSYHIDNSV</sequence>
<name>A0ABY6K0H3_9ARAC</name>